<reference evidence="2 3" key="1">
    <citation type="submission" date="2021-11" db="EMBL/GenBank/DDBJ databases">
        <authorList>
            <person name="Lee D.-H."/>
            <person name="Kim S.-B."/>
        </authorList>
    </citation>
    <scope>NUCLEOTIDE SEQUENCE [LARGE SCALE GENOMIC DNA]</scope>
    <source>
        <strain evidence="2 3">KCTC 52223</strain>
    </source>
</reference>
<keyword evidence="3" id="KW-1185">Reference proteome</keyword>
<dbReference type="EMBL" id="JAJISD010000003">
    <property type="protein sequence ID" value="MCC8429040.1"/>
    <property type="molecule type" value="Genomic_DNA"/>
</dbReference>
<accession>A0ABS8KSI4</accession>
<evidence type="ECO:0000313" key="3">
    <source>
        <dbReference type="Proteomes" id="UP001198862"/>
    </source>
</evidence>
<dbReference type="InterPro" id="IPR002918">
    <property type="entry name" value="Lipase_EstA/Esterase_EstB"/>
</dbReference>
<dbReference type="Pfam" id="PF18067">
    <property type="entry name" value="Lipase_C"/>
    <property type="match status" value="1"/>
</dbReference>
<keyword evidence="2" id="KW-0378">Hydrolase</keyword>
<dbReference type="InterPro" id="IPR040664">
    <property type="entry name" value="AFL_C"/>
</dbReference>
<gene>
    <name evidence="2" type="ORF">LJ725_08690</name>
</gene>
<dbReference type="PROSITE" id="PS51318">
    <property type="entry name" value="TAT"/>
    <property type="match status" value="1"/>
</dbReference>
<dbReference type="Pfam" id="PF01674">
    <property type="entry name" value="Lipase_2"/>
    <property type="match status" value="1"/>
</dbReference>
<name>A0ABS8KSI4_9HYPH</name>
<protein>
    <submittedName>
        <fullName evidence="2">Alpha/beta fold hydrolase</fullName>
    </submittedName>
</protein>
<feature type="domain" description="AFL C-terminal" evidence="1">
    <location>
        <begin position="285"/>
        <end position="375"/>
    </location>
</feature>
<sequence>MKSKGAKPSVKGPTRRALLGGAALLWPTLVLAQPVPRRQQPAAEAGPPPVVFVHGNGDSSALWINNLWRFEANGYKRNQLFAIDFVYPNARSDDSKPQPYRSSAEDQMKELTSFVIQVLKATRRRKVALVGSSRGGNAIRSMLKNGGADMVSHAVLCGTPNKGIVISETLLPGSEFNGAFPFLKGLNEGPDDLVPGVEMMAIRSDRNDKYSQPDGRFIGAPGKPTGVSYDASELRGARNVVLDGLDHREVAFNKLAFAAMFEHITGKPPATLFIAQEPLPILNGRVTGMTEGVYTNIAAAGAEVEIFEVDAKTGERKSAVALHRKTTGEDGVWGPFVGRADAYYEFVLHMPGLPTTHTYRSPFLRSSDLVHLRPQPFAKSDEGAGAVTIMSRPRGYFGVGRDKFSLDGKVPPGINDGVPGVSTGRLTFDATPPRTVTAVFNNETIPTRTWPAKDGHIVVAEFLN</sequence>
<dbReference type="InterPro" id="IPR029058">
    <property type="entry name" value="AB_hydrolase_fold"/>
</dbReference>
<organism evidence="2 3">
    <name type="scientific">Reyranella aquatilis</name>
    <dbReference type="NCBI Taxonomy" id="2035356"/>
    <lineage>
        <taxon>Bacteria</taxon>
        <taxon>Pseudomonadati</taxon>
        <taxon>Pseudomonadota</taxon>
        <taxon>Alphaproteobacteria</taxon>
        <taxon>Hyphomicrobiales</taxon>
        <taxon>Reyranellaceae</taxon>
        <taxon>Reyranella</taxon>
    </lineage>
</organism>
<dbReference type="SUPFAM" id="SSF53474">
    <property type="entry name" value="alpha/beta-Hydrolases"/>
    <property type="match status" value="1"/>
</dbReference>
<dbReference type="InterPro" id="IPR006311">
    <property type="entry name" value="TAT_signal"/>
</dbReference>
<dbReference type="Proteomes" id="UP001198862">
    <property type="component" value="Unassembled WGS sequence"/>
</dbReference>
<dbReference type="Gene3D" id="2.60.40.2190">
    <property type="match status" value="1"/>
</dbReference>
<comment type="caution">
    <text evidence="2">The sequence shown here is derived from an EMBL/GenBank/DDBJ whole genome shotgun (WGS) entry which is preliminary data.</text>
</comment>
<evidence type="ECO:0000259" key="1">
    <source>
        <dbReference type="Pfam" id="PF18067"/>
    </source>
</evidence>
<evidence type="ECO:0000313" key="2">
    <source>
        <dbReference type="EMBL" id="MCC8429040.1"/>
    </source>
</evidence>
<dbReference type="GO" id="GO:0016787">
    <property type="term" value="F:hydrolase activity"/>
    <property type="evidence" value="ECO:0007669"/>
    <property type="project" value="UniProtKB-KW"/>
</dbReference>
<dbReference type="Gene3D" id="3.40.50.1820">
    <property type="entry name" value="alpha/beta hydrolase"/>
    <property type="match status" value="1"/>
</dbReference>
<proteinExistence type="predicted"/>